<proteinExistence type="predicted"/>
<evidence type="ECO:0000313" key="3">
    <source>
        <dbReference type="Proteomes" id="UP001215598"/>
    </source>
</evidence>
<protein>
    <submittedName>
        <fullName evidence="2">Uncharacterized protein</fullName>
    </submittedName>
</protein>
<dbReference type="EMBL" id="JARKIB010000073">
    <property type="protein sequence ID" value="KAJ7748413.1"/>
    <property type="molecule type" value="Genomic_DNA"/>
</dbReference>
<reference evidence="2" key="1">
    <citation type="submission" date="2023-03" db="EMBL/GenBank/DDBJ databases">
        <title>Massive genome expansion in bonnet fungi (Mycena s.s.) driven by repeated elements and novel gene families across ecological guilds.</title>
        <authorList>
            <consortium name="Lawrence Berkeley National Laboratory"/>
            <person name="Harder C.B."/>
            <person name="Miyauchi S."/>
            <person name="Viragh M."/>
            <person name="Kuo A."/>
            <person name="Thoen E."/>
            <person name="Andreopoulos B."/>
            <person name="Lu D."/>
            <person name="Skrede I."/>
            <person name="Drula E."/>
            <person name="Henrissat B."/>
            <person name="Morin E."/>
            <person name="Kohler A."/>
            <person name="Barry K."/>
            <person name="LaButti K."/>
            <person name="Morin E."/>
            <person name="Salamov A."/>
            <person name="Lipzen A."/>
            <person name="Mereny Z."/>
            <person name="Hegedus B."/>
            <person name="Baldrian P."/>
            <person name="Stursova M."/>
            <person name="Weitz H."/>
            <person name="Taylor A."/>
            <person name="Grigoriev I.V."/>
            <person name="Nagy L.G."/>
            <person name="Martin F."/>
            <person name="Kauserud H."/>
        </authorList>
    </citation>
    <scope>NUCLEOTIDE SEQUENCE</scope>
    <source>
        <strain evidence="2">CBHHK182m</strain>
    </source>
</reference>
<name>A0AAD7IQJ4_9AGAR</name>
<dbReference type="Proteomes" id="UP001215598">
    <property type="component" value="Unassembled WGS sequence"/>
</dbReference>
<dbReference type="AlphaFoldDB" id="A0AAD7IQJ4"/>
<accession>A0AAD7IQJ4</accession>
<sequence>MCHFCGNVGHVSARVDPRPMSELHLTEAEYAEYKSHSASDTLYKNFADNDRPKLRVFGFNDDTKAVFRTCNPEGHDYIEVPWSTMDSVKWIAQRLEDEIRVAMHHWYLATADGVIFKSFGELVCTTAAFRMKGQVVLTLLMPTDLPAFTASHLKQHKWKQTTPGPCTSSDALEKCVAEFHLIDATPSPAWDAYLVQRRAADKSVADDLKEFEGEDRPAVYDKIEKAIANVVKRIDLGDAAPAVHDCIFPLSADLADDGWGNVSSAEILSRIYSPTTPAAIDVSLEYHYRTRYSSVEFYCNIYYRTYPSITDPKLVLSTPQGPRNMNGFRPLLEMGLADVPPGRRWRAIEERTFGLSQVQARTLHRILFGEAADVDADADADARPAGLGGKIDVCEMIALLLASVGISLRVARDDGGAVDAFARADLRWEGLEGSARWMGRHIRAVAQCAPLPRDDEESDKAEDSDEEDDEDEDEDEDGWSDDDERFGGGAEPDCRHQ</sequence>
<organism evidence="2 3">
    <name type="scientific">Mycena metata</name>
    <dbReference type="NCBI Taxonomy" id="1033252"/>
    <lineage>
        <taxon>Eukaryota</taxon>
        <taxon>Fungi</taxon>
        <taxon>Dikarya</taxon>
        <taxon>Basidiomycota</taxon>
        <taxon>Agaricomycotina</taxon>
        <taxon>Agaricomycetes</taxon>
        <taxon>Agaricomycetidae</taxon>
        <taxon>Agaricales</taxon>
        <taxon>Marasmiineae</taxon>
        <taxon>Mycenaceae</taxon>
        <taxon>Mycena</taxon>
    </lineage>
</organism>
<gene>
    <name evidence="2" type="ORF">B0H16DRAFT_1553337</name>
</gene>
<feature type="region of interest" description="Disordered" evidence="1">
    <location>
        <begin position="449"/>
        <end position="497"/>
    </location>
</feature>
<comment type="caution">
    <text evidence="2">The sequence shown here is derived from an EMBL/GenBank/DDBJ whole genome shotgun (WGS) entry which is preliminary data.</text>
</comment>
<feature type="compositionally biased region" description="Acidic residues" evidence="1">
    <location>
        <begin position="454"/>
        <end position="484"/>
    </location>
</feature>
<keyword evidence="3" id="KW-1185">Reference proteome</keyword>
<evidence type="ECO:0000256" key="1">
    <source>
        <dbReference type="SAM" id="MobiDB-lite"/>
    </source>
</evidence>
<evidence type="ECO:0000313" key="2">
    <source>
        <dbReference type="EMBL" id="KAJ7748413.1"/>
    </source>
</evidence>